<accession>A0A3M6Q4R4</accession>
<dbReference type="RefSeq" id="WP_122238483.1">
    <property type="nucleotide sequence ID" value="NZ_RDQM01000008.1"/>
</dbReference>
<proteinExistence type="predicted"/>
<evidence type="ECO:0008006" key="3">
    <source>
        <dbReference type="Google" id="ProtNLM"/>
    </source>
</evidence>
<comment type="caution">
    <text evidence="1">The sequence shown here is derived from an EMBL/GenBank/DDBJ whole genome shotgun (WGS) entry which is preliminary data.</text>
</comment>
<dbReference type="Proteomes" id="UP000267521">
    <property type="component" value="Unassembled WGS sequence"/>
</dbReference>
<dbReference type="EMBL" id="RDQM01000008">
    <property type="protein sequence ID" value="RMW97946.1"/>
    <property type="molecule type" value="Genomic_DNA"/>
</dbReference>
<sequence>MKNRAVGVRWALAAACLLVLAAAVWSIWQFERVLRQGQTVLLELAPVDPRSLMQGDYMALRYALETHLEPSGQSVLQERPRFAYLHLDAQNRASWAGGGADARLSAQAVSSPRVVSVRIRPGRWGARLGPNAFFFQEGTAQQYEKARWGEFKVAPDGRALLVALRDANLNLLGANRF</sequence>
<protein>
    <recommendedName>
        <fullName evidence="3">GDYXXLXY domain-containing protein</fullName>
    </recommendedName>
</protein>
<gene>
    <name evidence="1" type="ORF">EBQ26_07885</name>
</gene>
<name>A0A3M6Q4R4_9BURK</name>
<evidence type="ECO:0000313" key="1">
    <source>
        <dbReference type="EMBL" id="RMW97946.1"/>
    </source>
</evidence>
<evidence type="ECO:0000313" key="2">
    <source>
        <dbReference type="Proteomes" id="UP000267521"/>
    </source>
</evidence>
<organism evidence="1 2">
    <name type="scientific">Allofranklinella schreckenbergeri</name>
    <dbReference type="NCBI Taxonomy" id="1076744"/>
    <lineage>
        <taxon>Bacteria</taxon>
        <taxon>Pseudomonadati</taxon>
        <taxon>Pseudomonadota</taxon>
        <taxon>Betaproteobacteria</taxon>
        <taxon>Burkholderiales</taxon>
        <taxon>Comamonadaceae</taxon>
        <taxon>Allofranklinella</taxon>
    </lineage>
</organism>
<dbReference type="InterPro" id="IPR025833">
    <property type="entry name" value="GDYXXLXY"/>
</dbReference>
<reference evidence="1 2" key="1">
    <citation type="submission" date="2018-10" db="EMBL/GenBank/DDBJ databases">
        <title>Comamonadaceae CDC group NO-1 genome sequencing and assembly.</title>
        <authorList>
            <person name="Bernier A.-M."/>
            <person name="Bernard K."/>
        </authorList>
    </citation>
    <scope>NUCLEOTIDE SEQUENCE [LARGE SCALE GENOMIC DNA]</scope>
    <source>
        <strain evidence="1 2">NML970147</strain>
    </source>
</reference>
<dbReference type="AlphaFoldDB" id="A0A3M6Q4R4"/>
<dbReference type="Pfam" id="PF14345">
    <property type="entry name" value="GDYXXLXY"/>
    <property type="match status" value="1"/>
</dbReference>